<evidence type="ECO:0000256" key="1">
    <source>
        <dbReference type="SAM" id="Phobius"/>
    </source>
</evidence>
<feature type="signal peptide" evidence="2">
    <location>
        <begin position="1"/>
        <end position="16"/>
    </location>
</feature>
<evidence type="ECO:0000313" key="6">
    <source>
        <dbReference type="Proteomes" id="UP001231518"/>
    </source>
</evidence>
<feature type="transmembrane region" description="Helical" evidence="1">
    <location>
        <begin position="629"/>
        <end position="647"/>
    </location>
</feature>
<evidence type="ECO:0000256" key="2">
    <source>
        <dbReference type="SAM" id="SignalP"/>
    </source>
</evidence>
<dbReference type="Pfam" id="PF01757">
    <property type="entry name" value="Acyl_transf_3"/>
    <property type="match status" value="1"/>
</dbReference>
<gene>
    <name evidence="5" type="ORF">PYW07_010610</name>
</gene>
<dbReference type="Pfam" id="PF20146">
    <property type="entry name" value="NRF"/>
    <property type="match status" value="1"/>
</dbReference>
<organism evidence="5 6">
    <name type="scientific">Mythimna separata</name>
    <name type="common">Oriental armyworm</name>
    <name type="synonym">Pseudaletia separata</name>
    <dbReference type="NCBI Taxonomy" id="271217"/>
    <lineage>
        <taxon>Eukaryota</taxon>
        <taxon>Metazoa</taxon>
        <taxon>Ecdysozoa</taxon>
        <taxon>Arthropoda</taxon>
        <taxon>Hexapoda</taxon>
        <taxon>Insecta</taxon>
        <taxon>Pterygota</taxon>
        <taxon>Neoptera</taxon>
        <taxon>Endopterygota</taxon>
        <taxon>Lepidoptera</taxon>
        <taxon>Glossata</taxon>
        <taxon>Ditrysia</taxon>
        <taxon>Noctuoidea</taxon>
        <taxon>Noctuidae</taxon>
        <taxon>Noctuinae</taxon>
        <taxon>Hadenini</taxon>
        <taxon>Mythimna</taxon>
    </lineage>
</organism>
<dbReference type="PANTHER" id="PTHR11161:SF0">
    <property type="entry name" value="O-ACYLTRANSFERASE LIKE PROTEIN"/>
    <property type="match status" value="1"/>
</dbReference>
<feature type="transmembrane region" description="Helical" evidence="1">
    <location>
        <begin position="405"/>
        <end position="425"/>
    </location>
</feature>
<keyword evidence="1" id="KW-0812">Transmembrane</keyword>
<feature type="transmembrane region" description="Helical" evidence="1">
    <location>
        <begin position="199"/>
        <end position="221"/>
    </location>
</feature>
<evidence type="ECO:0008006" key="7">
    <source>
        <dbReference type="Google" id="ProtNLM"/>
    </source>
</evidence>
<evidence type="ECO:0000259" key="4">
    <source>
        <dbReference type="Pfam" id="PF20146"/>
    </source>
</evidence>
<feature type="transmembrane region" description="Helical" evidence="1">
    <location>
        <begin position="345"/>
        <end position="362"/>
    </location>
</feature>
<dbReference type="Proteomes" id="UP001231518">
    <property type="component" value="Chromosome 25"/>
</dbReference>
<feature type="transmembrane region" description="Helical" evidence="1">
    <location>
        <begin position="268"/>
        <end position="289"/>
    </location>
</feature>
<protein>
    <recommendedName>
        <fullName evidence="7">Nose resistant-to-fluoxetine protein N-terminal domain-containing protein</fullName>
    </recommendedName>
</protein>
<sequence length="689" mass="77968">MWYSLLIFIFIAKVSSHHAPHTRYHTAIDAFIHRLQLETWEKEEAPCLEKTLTLLENVKNFTLWATWVWNANTVPMGNLYGSRNNLGSFDQCMKPPWLHTHPELRTKYCLTELMMSDTTKKKAEYDPYGSTEEYLNSPTISGLPVNHLVWGLCVPAACHPPSVLKITRSVYELTSFGSQAPNITVHSCQVAGEQPQPGIGFYVFITLIITLIVMAAASTYYRLHIANDDDPPDSFETVITKSFCIIRNRQDLVKNNKEDIRVMNGMRFLTAASVITVHQCFYSNIAGIINSGDYDKAVEGVGGILLHLDVVVDTFFVMSGLLHIKGLLNNINRQQNLFSVLWKRYVRLIGPFALVMFYLASVSKYTGTGPIWIYANELESEVCLKTWRRSLLMLNTDLKFLCHAVTWYVPCDYQLTILATVLFYFYQKDRRLGFAAFGTAAVLSLIIPGVLTYWYELPAVHFMDFGRLLRDLRGCWEVSLTYMSSHSRAGAYLVGVAMGYLMTLYKPSQYRNTVSKSWSIAGTALSLCVMTYVMSLGQYCLFREYNPVEAAVIASTNRVAWAVAICVIIGLCEYGTVPIVTDILSFSYFTPLSRLSYGIYMTHTLLVQRDKFTVRSPFNFDSFSYTLDVIGILTTAIGLSFAMWVLVEAPLIKISNHYLFSKSKITQPIEDQGKNGIEHKNGEIKTKVA</sequence>
<feature type="chain" id="PRO_5042232468" description="Nose resistant-to-fluoxetine protein N-terminal domain-containing protein" evidence="2">
    <location>
        <begin position="17"/>
        <end position="689"/>
    </location>
</feature>
<keyword evidence="6" id="KW-1185">Reference proteome</keyword>
<keyword evidence="2" id="KW-0732">Signal</keyword>
<feature type="domain" description="Nose resistant-to-fluoxetine protein N-terminal" evidence="4">
    <location>
        <begin position="47"/>
        <end position="165"/>
    </location>
</feature>
<dbReference type="InterPro" id="IPR052728">
    <property type="entry name" value="O2_lipid_transport_reg"/>
</dbReference>
<dbReference type="InterPro" id="IPR002656">
    <property type="entry name" value="Acyl_transf_3_dom"/>
</dbReference>
<proteinExistence type="predicted"/>
<name>A0AAD7YAG1_MYTSE</name>
<dbReference type="EMBL" id="JARGEI010000026">
    <property type="protein sequence ID" value="KAJ8708485.1"/>
    <property type="molecule type" value="Genomic_DNA"/>
</dbReference>
<feature type="transmembrane region" description="Helical" evidence="1">
    <location>
        <begin position="517"/>
        <end position="539"/>
    </location>
</feature>
<dbReference type="InterPro" id="IPR006621">
    <property type="entry name" value="Nose-resist-to-fluoxetine_N"/>
</dbReference>
<feature type="transmembrane region" description="Helical" evidence="1">
    <location>
        <begin position="432"/>
        <end position="455"/>
    </location>
</feature>
<feature type="transmembrane region" description="Helical" evidence="1">
    <location>
        <begin position="559"/>
        <end position="580"/>
    </location>
</feature>
<evidence type="ECO:0000259" key="3">
    <source>
        <dbReference type="Pfam" id="PF01757"/>
    </source>
</evidence>
<evidence type="ECO:0000313" key="5">
    <source>
        <dbReference type="EMBL" id="KAJ8708485.1"/>
    </source>
</evidence>
<dbReference type="GO" id="GO:0016747">
    <property type="term" value="F:acyltransferase activity, transferring groups other than amino-acyl groups"/>
    <property type="evidence" value="ECO:0007669"/>
    <property type="project" value="InterPro"/>
</dbReference>
<feature type="domain" description="Acyltransferase 3" evidence="3">
    <location>
        <begin position="263"/>
        <end position="644"/>
    </location>
</feature>
<dbReference type="AlphaFoldDB" id="A0AAD7YAG1"/>
<dbReference type="PANTHER" id="PTHR11161">
    <property type="entry name" value="O-ACYLTRANSFERASE"/>
    <property type="match status" value="1"/>
</dbReference>
<accession>A0AAD7YAG1</accession>
<keyword evidence="1" id="KW-0472">Membrane</keyword>
<feature type="transmembrane region" description="Helical" evidence="1">
    <location>
        <begin position="301"/>
        <end position="324"/>
    </location>
</feature>
<comment type="caution">
    <text evidence="5">The sequence shown here is derived from an EMBL/GenBank/DDBJ whole genome shotgun (WGS) entry which is preliminary data.</text>
</comment>
<reference evidence="5" key="1">
    <citation type="submission" date="2023-03" db="EMBL/GenBank/DDBJ databases">
        <title>Chromosome-level genomes of two armyworms, Mythimna separata and Mythimna loreyi, provide insights into the biosynthesis and reception of sex pheromones.</title>
        <authorList>
            <person name="Zhao H."/>
        </authorList>
    </citation>
    <scope>NUCLEOTIDE SEQUENCE</scope>
    <source>
        <strain evidence="5">BeijingLab</strain>
        <tissue evidence="5">Pupa</tissue>
    </source>
</reference>
<keyword evidence="1" id="KW-1133">Transmembrane helix</keyword>